<dbReference type="PANTHER" id="PTHR33154">
    <property type="entry name" value="TRANSCRIPTIONAL REGULATOR, ARSR FAMILY"/>
    <property type="match status" value="1"/>
</dbReference>
<evidence type="ECO:0000256" key="1">
    <source>
        <dbReference type="ARBA" id="ARBA00022849"/>
    </source>
</evidence>
<feature type="domain" description="HTH arsR-type" evidence="5">
    <location>
        <begin position="1"/>
        <end position="97"/>
    </location>
</feature>
<keyword evidence="7" id="KW-1185">Reference proteome</keyword>
<evidence type="ECO:0000313" key="7">
    <source>
        <dbReference type="Proteomes" id="UP000586305"/>
    </source>
</evidence>
<gene>
    <name evidence="6" type="ORF">HG263_15465</name>
</gene>
<dbReference type="Pfam" id="PF12840">
    <property type="entry name" value="HTH_20"/>
    <property type="match status" value="1"/>
</dbReference>
<dbReference type="InterPro" id="IPR001845">
    <property type="entry name" value="HTH_ArsR_DNA-bd_dom"/>
</dbReference>
<dbReference type="EMBL" id="JABBPG010000007">
    <property type="protein sequence ID" value="NOU51931.1"/>
    <property type="molecule type" value="Genomic_DNA"/>
</dbReference>
<keyword evidence="3" id="KW-0238">DNA-binding</keyword>
<evidence type="ECO:0000256" key="2">
    <source>
        <dbReference type="ARBA" id="ARBA00023015"/>
    </source>
</evidence>
<dbReference type="GO" id="GO:0003677">
    <property type="term" value="F:DNA binding"/>
    <property type="evidence" value="ECO:0007669"/>
    <property type="project" value="UniProtKB-KW"/>
</dbReference>
<dbReference type="PANTHER" id="PTHR33154:SF18">
    <property type="entry name" value="ARSENICAL RESISTANCE OPERON REPRESSOR"/>
    <property type="match status" value="1"/>
</dbReference>
<dbReference type="InterPro" id="IPR036390">
    <property type="entry name" value="WH_DNA-bd_sf"/>
</dbReference>
<dbReference type="GO" id="GO:0003700">
    <property type="term" value="F:DNA-binding transcription factor activity"/>
    <property type="evidence" value="ECO:0007669"/>
    <property type="project" value="InterPro"/>
</dbReference>
<keyword evidence="1" id="KW-0059">Arsenical resistance</keyword>
<organism evidence="6 7">
    <name type="scientific">Pseudoalteromonas caenipelagi</name>
    <dbReference type="NCBI Taxonomy" id="2726988"/>
    <lineage>
        <taxon>Bacteria</taxon>
        <taxon>Pseudomonadati</taxon>
        <taxon>Pseudomonadota</taxon>
        <taxon>Gammaproteobacteria</taxon>
        <taxon>Alteromonadales</taxon>
        <taxon>Pseudoalteromonadaceae</taxon>
        <taxon>Pseudoalteromonas</taxon>
    </lineage>
</organism>
<evidence type="ECO:0000256" key="4">
    <source>
        <dbReference type="ARBA" id="ARBA00023163"/>
    </source>
</evidence>
<dbReference type="SUPFAM" id="SSF46785">
    <property type="entry name" value="Winged helix' DNA-binding domain"/>
    <property type="match status" value="1"/>
</dbReference>
<sequence>MIDVNYIDALKALSDPTRLRLFWLLLHVDQRITVAEALDVTGDTQYNVSRNLKMLFKAGLLTQQKKGKWVYYTMCEQSAPHCQALIDSVRYLPSESFSEIIERCVLRLSMRVNGECVVGADSEEWKALINKEKMDSV</sequence>
<dbReference type="InterPro" id="IPR036388">
    <property type="entry name" value="WH-like_DNA-bd_sf"/>
</dbReference>
<keyword evidence="4" id="KW-0804">Transcription</keyword>
<dbReference type="AlphaFoldDB" id="A0A849VJP1"/>
<dbReference type="PRINTS" id="PR00778">
    <property type="entry name" value="HTHARSR"/>
</dbReference>
<dbReference type="NCBIfam" id="NF033788">
    <property type="entry name" value="HTH_metalloreg"/>
    <property type="match status" value="1"/>
</dbReference>
<protein>
    <submittedName>
        <fullName evidence="6">Winged helix-turn-helix transcriptional regulator</fullName>
    </submittedName>
</protein>
<accession>A0A849VJP1</accession>
<evidence type="ECO:0000259" key="5">
    <source>
        <dbReference type="PROSITE" id="PS50987"/>
    </source>
</evidence>
<evidence type="ECO:0000256" key="3">
    <source>
        <dbReference type="ARBA" id="ARBA00023125"/>
    </source>
</evidence>
<dbReference type="InterPro" id="IPR011991">
    <property type="entry name" value="ArsR-like_HTH"/>
</dbReference>
<dbReference type="GO" id="GO:0046685">
    <property type="term" value="P:response to arsenic-containing substance"/>
    <property type="evidence" value="ECO:0007669"/>
    <property type="project" value="UniProtKB-KW"/>
</dbReference>
<keyword evidence="2" id="KW-0805">Transcription regulation</keyword>
<dbReference type="SMART" id="SM00418">
    <property type="entry name" value="HTH_ARSR"/>
    <property type="match status" value="1"/>
</dbReference>
<reference evidence="6 7" key="1">
    <citation type="submission" date="2020-04" db="EMBL/GenBank/DDBJ databases">
        <title>Pseudoalteromonas caenipelagi sp. nov., isolated from a tidal flat.</title>
        <authorList>
            <person name="Park S."/>
            <person name="Yoon J.-H."/>
        </authorList>
    </citation>
    <scope>NUCLEOTIDE SEQUENCE [LARGE SCALE GENOMIC DNA]</scope>
    <source>
        <strain evidence="6 7">JBTF-M23</strain>
    </source>
</reference>
<name>A0A849VJP1_9GAMM</name>
<proteinExistence type="predicted"/>
<dbReference type="InterPro" id="IPR051081">
    <property type="entry name" value="HTH_MetalResp_TranReg"/>
</dbReference>
<comment type="caution">
    <text evidence="6">The sequence shown here is derived from an EMBL/GenBank/DDBJ whole genome shotgun (WGS) entry which is preliminary data.</text>
</comment>
<evidence type="ECO:0000313" key="6">
    <source>
        <dbReference type="EMBL" id="NOU51931.1"/>
    </source>
</evidence>
<dbReference type="PROSITE" id="PS50987">
    <property type="entry name" value="HTH_ARSR_2"/>
    <property type="match status" value="1"/>
</dbReference>
<dbReference type="RefSeq" id="WP_171626990.1">
    <property type="nucleotide sequence ID" value="NZ_JABBPG010000007.1"/>
</dbReference>
<dbReference type="Proteomes" id="UP000586305">
    <property type="component" value="Unassembled WGS sequence"/>
</dbReference>
<dbReference type="Gene3D" id="1.10.10.10">
    <property type="entry name" value="Winged helix-like DNA-binding domain superfamily/Winged helix DNA-binding domain"/>
    <property type="match status" value="1"/>
</dbReference>
<dbReference type="CDD" id="cd00090">
    <property type="entry name" value="HTH_ARSR"/>
    <property type="match status" value="1"/>
</dbReference>